<dbReference type="InterPro" id="IPR033431">
    <property type="entry name" value="DUF5126"/>
</dbReference>
<feature type="domain" description="DUF5000" evidence="2">
    <location>
        <begin position="263"/>
        <end position="388"/>
    </location>
</feature>
<reference evidence="4" key="1">
    <citation type="submission" date="2021-06" db="EMBL/GenBank/DDBJ databases">
        <title>44 bacteria genomes isolated from Dapeng, Shenzhen.</title>
        <authorList>
            <person name="Zheng W."/>
            <person name="Yu S."/>
            <person name="Huang Y."/>
        </authorList>
    </citation>
    <scope>NUCLEOTIDE SEQUENCE</scope>
    <source>
        <strain evidence="4">DP5N28-2</strain>
    </source>
</reference>
<dbReference type="InterPro" id="IPR032164">
    <property type="entry name" value="DUF5000"/>
</dbReference>
<name>A0A953L9E6_9BACT</name>
<dbReference type="Pfam" id="PF16323">
    <property type="entry name" value="DUF4959"/>
    <property type="match status" value="1"/>
</dbReference>
<dbReference type="Pfam" id="PF16391">
    <property type="entry name" value="DUF5000"/>
    <property type="match status" value="1"/>
</dbReference>
<organism evidence="4 5">
    <name type="scientific">Membranihabitans marinus</name>
    <dbReference type="NCBI Taxonomy" id="1227546"/>
    <lineage>
        <taxon>Bacteria</taxon>
        <taxon>Pseudomonadati</taxon>
        <taxon>Bacteroidota</taxon>
        <taxon>Saprospiria</taxon>
        <taxon>Saprospirales</taxon>
        <taxon>Saprospiraceae</taxon>
        <taxon>Membranihabitans</taxon>
    </lineage>
</organism>
<dbReference type="AlphaFoldDB" id="A0A953L9E6"/>
<gene>
    <name evidence="4" type="ORF">KUV50_11530</name>
</gene>
<sequence length="392" mass="45077">MNGRFICFILISYLLIACDAEEKKPLVDVGGQPQAIFNIRVENKPGGAKIYYSLPDDPSMLYVMAEYRTTDKGDVQRVKSSVFKNFIELEGFGREQTYQIKLYGVNRAEHKSTPVDVTIHPERPYVHSLYDSLKVSAAFGGVAINLKNIDEVDNVVHISYKDSIGEWVDYDRYYSNSKEVYYAVRGFEAKPTQFAFWITDKWQNSSDTLFAELTPLYEEELDKSLWKDAALLDDFNDPLYGPLSQLWTPGSRTYFFQNKNNIEASGMPTWITIDLGKNYFIGRMKLNQVSHSNTWRYGSCSPRLFQIYGSNSPSTDWNKWDLLGDFESIKPSELPVGQLSDADLKRNAEGEDFSFQSSDQSYRYVRFKALETWGNVQYMCALELTLWGQVDE</sequence>
<dbReference type="PROSITE" id="PS51257">
    <property type="entry name" value="PROKAR_LIPOPROTEIN"/>
    <property type="match status" value="1"/>
</dbReference>
<feature type="domain" description="DUF5126" evidence="3">
    <location>
        <begin position="123"/>
        <end position="224"/>
    </location>
</feature>
<keyword evidence="5" id="KW-1185">Reference proteome</keyword>
<accession>A0A953L9E6</accession>
<dbReference type="Gene3D" id="2.60.120.260">
    <property type="entry name" value="Galactose-binding domain-like"/>
    <property type="match status" value="1"/>
</dbReference>
<evidence type="ECO:0000313" key="4">
    <source>
        <dbReference type="EMBL" id="MBY5958770.1"/>
    </source>
</evidence>
<protein>
    <submittedName>
        <fullName evidence="4">DUF4959 domain-containing protein</fullName>
    </submittedName>
</protein>
<dbReference type="InterPro" id="IPR008979">
    <property type="entry name" value="Galactose-bd-like_sf"/>
</dbReference>
<evidence type="ECO:0000313" key="5">
    <source>
        <dbReference type="Proteomes" id="UP000753961"/>
    </source>
</evidence>
<dbReference type="SUPFAM" id="SSF49785">
    <property type="entry name" value="Galactose-binding domain-like"/>
    <property type="match status" value="1"/>
</dbReference>
<dbReference type="InterPro" id="IPR032527">
    <property type="entry name" value="DUF4959"/>
</dbReference>
<dbReference type="EMBL" id="JAHVHU010000010">
    <property type="protein sequence ID" value="MBY5958770.1"/>
    <property type="molecule type" value="Genomic_DNA"/>
</dbReference>
<proteinExistence type="predicted"/>
<evidence type="ECO:0000259" key="2">
    <source>
        <dbReference type="Pfam" id="PF16391"/>
    </source>
</evidence>
<comment type="caution">
    <text evidence="4">The sequence shown here is derived from an EMBL/GenBank/DDBJ whole genome shotgun (WGS) entry which is preliminary data.</text>
</comment>
<evidence type="ECO:0000259" key="3">
    <source>
        <dbReference type="Pfam" id="PF17166"/>
    </source>
</evidence>
<feature type="domain" description="DUF4959" evidence="1">
    <location>
        <begin position="17"/>
        <end position="121"/>
    </location>
</feature>
<dbReference type="Proteomes" id="UP000753961">
    <property type="component" value="Unassembled WGS sequence"/>
</dbReference>
<evidence type="ECO:0000259" key="1">
    <source>
        <dbReference type="Pfam" id="PF16323"/>
    </source>
</evidence>
<dbReference type="Pfam" id="PF17166">
    <property type="entry name" value="DUF5126"/>
    <property type="match status" value="1"/>
</dbReference>
<dbReference type="RefSeq" id="WP_222580309.1">
    <property type="nucleotide sequence ID" value="NZ_JAHVHU010000010.1"/>
</dbReference>